<feature type="transmembrane region" description="Helical" evidence="6">
    <location>
        <begin position="82"/>
        <end position="101"/>
    </location>
</feature>
<name>A0ABU5GMC0_9GAMM</name>
<comment type="caution">
    <text evidence="8">The sequence shown here is derived from an EMBL/GenBank/DDBJ whole genome shotgun (WGS) entry which is preliminary data.</text>
</comment>
<evidence type="ECO:0000313" key="9">
    <source>
        <dbReference type="Proteomes" id="UP001294570"/>
    </source>
</evidence>
<feature type="transmembrane region" description="Helical" evidence="6">
    <location>
        <begin position="397"/>
        <end position="417"/>
    </location>
</feature>
<dbReference type="InterPro" id="IPR044770">
    <property type="entry name" value="MFS_spinster-like"/>
</dbReference>
<evidence type="ECO:0000256" key="5">
    <source>
        <dbReference type="ARBA" id="ARBA00023136"/>
    </source>
</evidence>
<keyword evidence="3 6" id="KW-0812">Transmembrane</keyword>
<feature type="transmembrane region" description="Helical" evidence="6">
    <location>
        <begin position="292"/>
        <end position="312"/>
    </location>
</feature>
<dbReference type="PROSITE" id="PS50850">
    <property type="entry name" value="MFS"/>
    <property type="match status" value="1"/>
</dbReference>
<evidence type="ECO:0000256" key="2">
    <source>
        <dbReference type="ARBA" id="ARBA00022448"/>
    </source>
</evidence>
<dbReference type="InterPro" id="IPR005829">
    <property type="entry name" value="Sugar_transporter_CS"/>
</dbReference>
<evidence type="ECO:0000256" key="1">
    <source>
        <dbReference type="ARBA" id="ARBA00004141"/>
    </source>
</evidence>
<evidence type="ECO:0000256" key="6">
    <source>
        <dbReference type="SAM" id="Phobius"/>
    </source>
</evidence>
<proteinExistence type="predicted"/>
<dbReference type="PANTHER" id="PTHR23505">
    <property type="entry name" value="SPINSTER"/>
    <property type="match status" value="1"/>
</dbReference>
<accession>A0ABU5GMC0</accession>
<reference evidence="8 9" key="1">
    <citation type="submission" date="2023-12" db="EMBL/GenBank/DDBJ databases">
        <title>Denitrificimonas halotolerans sp. nov.,a novel species isolated from landfill leachate.</title>
        <authorList>
            <person name="Wang S."/>
        </authorList>
    </citation>
    <scope>NUCLEOTIDE SEQUENCE [LARGE SCALE GENOMIC DNA]</scope>
    <source>
        <strain evidence="8 9">JX-1</strain>
    </source>
</reference>
<dbReference type="RefSeq" id="WP_321552155.1">
    <property type="nucleotide sequence ID" value="NZ_JAXIVU010000001.1"/>
</dbReference>
<dbReference type="PROSITE" id="PS00216">
    <property type="entry name" value="SUGAR_TRANSPORT_1"/>
    <property type="match status" value="1"/>
</dbReference>
<feature type="transmembrane region" description="Helical" evidence="6">
    <location>
        <begin position="12"/>
        <end position="37"/>
    </location>
</feature>
<keyword evidence="2" id="KW-0813">Transport</keyword>
<feature type="transmembrane region" description="Helical" evidence="6">
    <location>
        <begin position="107"/>
        <end position="128"/>
    </location>
</feature>
<evidence type="ECO:0000256" key="3">
    <source>
        <dbReference type="ARBA" id="ARBA00022692"/>
    </source>
</evidence>
<feature type="transmembrane region" description="Helical" evidence="6">
    <location>
        <begin position="318"/>
        <end position="344"/>
    </location>
</feature>
<dbReference type="Proteomes" id="UP001294570">
    <property type="component" value="Unassembled WGS sequence"/>
</dbReference>
<feature type="transmembrane region" description="Helical" evidence="6">
    <location>
        <begin position="365"/>
        <end position="385"/>
    </location>
</feature>
<dbReference type="Gene3D" id="1.20.1250.20">
    <property type="entry name" value="MFS general substrate transporter like domains"/>
    <property type="match status" value="1"/>
</dbReference>
<protein>
    <submittedName>
        <fullName evidence="8">MFS transporter</fullName>
    </submittedName>
</protein>
<keyword evidence="5 6" id="KW-0472">Membrane</keyword>
<feature type="transmembrane region" description="Helical" evidence="6">
    <location>
        <begin position="140"/>
        <end position="162"/>
    </location>
</feature>
<gene>
    <name evidence="8" type="ORF">TOI97_00410</name>
</gene>
<dbReference type="EMBL" id="JAXIVU010000001">
    <property type="protein sequence ID" value="MDY7218049.1"/>
    <property type="molecule type" value="Genomic_DNA"/>
</dbReference>
<evidence type="ECO:0000259" key="7">
    <source>
        <dbReference type="PROSITE" id="PS50850"/>
    </source>
</evidence>
<sequence length="448" mass="47240">MANDTNKVTANAHWALFLLAVIYVMSYIDRLIISVLIEPIKLEFAASDTMMGLLTGVAFAIFYTAFGLPLGRLSDRIGRKAVIAGACIIWSIFTMFSGIVGSFMMLVLLRIGVAIGEAGASAPSVAMISELYPARLRGRALAIFGLGPSLGAVLGIGFGGILAELYGWRATFIIVGAPGVLIGLILIFTVKSPKRSASATPGIPEQGMIRTALTLIKIPSLWNIVAAGGAAAITGYAIQMWTPSFMIRSHQMSIQEAGLLMGIGGGGLAILGTLVCGYVTDKMSTKDSGWQLGTALVGTMISIPFAITFYLWPAGTAFTIGSLSVPTGFLFYMGFAFFGVWWTVPCFSAMTRILPADKLAQGTSLFFMSVTLFGAGLGPVFSGVVSDLLYSAIGAEALRYALVVTTALLLVPCFFLLSGIPKYRKQLLGNKPATPVTPVAHNSKPAIS</sequence>
<evidence type="ECO:0000313" key="8">
    <source>
        <dbReference type="EMBL" id="MDY7218049.1"/>
    </source>
</evidence>
<dbReference type="CDD" id="cd17328">
    <property type="entry name" value="MFS_spinster_like"/>
    <property type="match status" value="1"/>
</dbReference>
<organism evidence="8 9">
    <name type="scientific">Denitrificimonas halotolerans</name>
    <dbReference type="NCBI Taxonomy" id="3098930"/>
    <lineage>
        <taxon>Bacteria</taxon>
        <taxon>Pseudomonadati</taxon>
        <taxon>Pseudomonadota</taxon>
        <taxon>Gammaproteobacteria</taxon>
        <taxon>Pseudomonadales</taxon>
        <taxon>Pseudomonadaceae</taxon>
        <taxon>Denitrificimonas</taxon>
    </lineage>
</organism>
<feature type="transmembrane region" description="Helical" evidence="6">
    <location>
        <begin position="168"/>
        <end position="188"/>
    </location>
</feature>
<comment type="subcellular location">
    <subcellularLocation>
        <location evidence="1">Membrane</location>
        <topology evidence="1">Multi-pass membrane protein</topology>
    </subcellularLocation>
</comment>
<feature type="transmembrane region" description="Helical" evidence="6">
    <location>
        <begin position="220"/>
        <end position="238"/>
    </location>
</feature>
<dbReference type="PANTHER" id="PTHR23505:SF79">
    <property type="entry name" value="PROTEIN SPINSTER"/>
    <property type="match status" value="1"/>
</dbReference>
<evidence type="ECO:0000256" key="4">
    <source>
        <dbReference type="ARBA" id="ARBA00022989"/>
    </source>
</evidence>
<dbReference type="Pfam" id="PF07690">
    <property type="entry name" value="MFS_1"/>
    <property type="match status" value="1"/>
</dbReference>
<keyword evidence="9" id="KW-1185">Reference proteome</keyword>
<dbReference type="InterPro" id="IPR036259">
    <property type="entry name" value="MFS_trans_sf"/>
</dbReference>
<dbReference type="InterPro" id="IPR011701">
    <property type="entry name" value="MFS"/>
</dbReference>
<dbReference type="SUPFAM" id="SSF103473">
    <property type="entry name" value="MFS general substrate transporter"/>
    <property type="match status" value="1"/>
</dbReference>
<keyword evidence="4 6" id="KW-1133">Transmembrane helix</keyword>
<feature type="transmembrane region" description="Helical" evidence="6">
    <location>
        <begin position="49"/>
        <end position="70"/>
    </location>
</feature>
<dbReference type="InterPro" id="IPR020846">
    <property type="entry name" value="MFS_dom"/>
</dbReference>
<feature type="transmembrane region" description="Helical" evidence="6">
    <location>
        <begin position="258"/>
        <end position="280"/>
    </location>
</feature>
<feature type="domain" description="Major facilitator superfamily (MFS) profile" evidence="7">
    <location>
        <begin position="15"/>
        <end position="424"/>
    </location>
</feature>